<sequence length="59" mass="6681">MSKWVVSRVIDILIAFTLATLLLWFGAISHPEFFPESFFQYWGSTMPASVTATKTVLVK</sequence>
<evidence type="ECO:0000313" key="2">
    <source>
        <dbReference type="Proteomes" id="UP001308005"/>
    </source>
</evidence>
<dbReference type="RefSeq" id="WP_324694257.1">
    <property type="nucleotide sequence ID" value="NZ_JAYMYJ010000072.1"/>
</dbReference>
<evidence type="ECO:0000313" key="1">
    <source>
        <dbReference type="EMBL" id="MEB4590874.1"/>
    </source>
</evidence>
<protein>
    <submittedName>
        <fullName evidence="1">Uncharacterized protein</fullName>
    </submittedName>
</protein>
<organism evidence="1 2">
    <name type="scientific">Candidatus Thiothrix phosphatis</name>
    <dbReference type="NCBI Taxonomy" id="3112415"/>
    <lineage>
        <taxon>Bacteria</taxon>
        <taxon>Pseudomonadati</taxon>
        <taxon>Pseudomonadota</taxon>
        <taxon>Gammaproteobacteria</taxon>
        <taxon>Thiotrichales</taxon>
        <taxon>Thiotrichaceae</taxon>
        <taxon>Thiothrix</taxon>
    </lineage>
</organism>
<gene>
    <name evidence="1" type="ORF">VSS37_07790</name>
</gene>
<dbReference type="Proteomes" id="UP001308005">
    <property type="component" value="Unassembled WGS sequence"/>
</dbReference>
<keyword evidence="2" id="KW-1185">Reference proteome</keyword>
<comment type="caution">
    <text evidence="1">The sequence shown here is derived from an EMBL/GenBank/DDBJ whole genome shotgun (WGS) entry which is preliminary data.</text>
</comment>
<name>A0ABU6CVM3_9GAMM</name>
<dbReference type="EMBL" id="JAYMYJ010000072">
    <property type="protein sequence ID" value="MEB4590874.1"/>
    <property type="molecule type" value="Genomic_DNA"/>
</dbReference>
<reference evidence="2" key="1">
    <citation type="submission" date="2023-07" db="EMBL/GenBank/DDBJ databases">
        <title>The carbon used by Thiothrix.</title>
        <authorList>
            <person name="Chen L."/>
        </authorList>
    </citation>
    <scope>NUCLEOTIDE SEQUENCE [LARGE SCALE GENOMIC DNA]</scope>
</reference>
<reference evidence="1 2" key="2">
    <citation type="submission" date="2024-01" db="EMBL/GenBank/DDBJ databases">
        <authorList>
            <person name="Xie X."/>
        </authorList>
    </citation>
    <scope>NUCLEOTIDE SEQUENCE [LARGE SCALE GENOMIC DNA]</scope>
    <source>
        <strain evidence="1">SCUT-1</strain>
    </source>
</reference>
<accession>A0ABU6CVM3</accession>
<proteinExistence type="predicted"/>